<dbReference type="InterPro" id="IPR036259">
    <property type="entry name" value="MFS_trans_sf"/>
</dbReference>
<dbReference type="AlphaFoldDB" id="A0AAP0MLY2"/>
<evidence type="ECO:0000313" key="1">
    <source>
        <dbReference type="EMBL" id="KAK9215913.1"/>
    </source>
</evidence>
<comment type="caution">
    <text evidence="1">The sequence shown here is derived from an EMBL/GenBank/DDBJ whole genome shotgun (WGS) entry which is preliminary data.</text>
</comment>
<protein>
    <submittedName>
        <fullName evidence="1">Uncharacterized protein</fullName>
    </submittedName>
</protein>
<evidence type="ECO:0000313" key="2">
    <source>
        <dbReference type="Proteomes" id="UP001428341"/>
    </source>
</evidence>
<proteinExistence type="predicted"/>
<reference evidence="1 2" key="1">
    <citation type="submission" date="2024-05" db="EMBL/GenBank/DDBJ databases">
        <title>Haplotype-resolved chromosome-level genome assembly of Huyou (Citrus changshanensis).</title>
        <authorList>
            <person name="Miao C."/>
            <person name="Chen W."/>
            <person name="Wu Y."/>
            <person name="Wang L."/>
            <person name="Zhao S."/>
            <person name="Grierson D."/>
            <person name="Xu C."/>
            <person name="Chen K."/>
        </authorList>
    </citation>
    <scope>NUCLEOTIDE SEQUENCE [LARGE SCALE GENOMIC DNA]</scope>
    <source>
        <strain evidence="1">01-14</strain>
        <tissue evidence="1">Leaf</tissue>
    </source>
</reference>
<name>A0AAP0MLY2_9ROSI</name>
<accession>A0AAP0MLY2</accession>
<gene>
    <name evidence="1" type="ORF">WN944_007919</name>
</gene>
<dbReference type="Proteomes" id="UP001428341">
    <property type="component" value="Unassembled WGS sequence"/>
</dbReference>
<keyword evidence="2" id="KW-1185">Reference proteome</keyword>
<dbReference type="EMBL" id="JBCGBO010000003">
    <property type="protein sequence ID" value="KAK9215913.1"/>
    <property type="molecule type" value="Genomic_DNA"/>
</dbReference>
<sequence length="113" mass="12772">MQIKRRPSGWKATPFILGNESFERVGSFGILASFTVYLLAEYNVSQVDAAVKFGAWNGVESHEVGLQMFGEKQKRAYEVKDSQSYSFALNIEFFIKRSMGCRFVVLVLSSHCC</sequence>
<organism evidence="1 2">
    <name type="scientific">Citrus x changshan-huyou</name>
    <dbReference type="NCBI Taxonomy" id="2935761"/>
    <lineage>
        <taxon>Eukaryota</taxon>
        <taxon>Viridiplantae</taxon>
        <taxon>Streptophyta</taxon>
        <taxon>Embryophyta</taxon>
        <taxon>Tracheophyta</taxon>
        <taxon>Spermatophyta</taxon>
        <taxon>Magnoliopsida</taxon>
        <taxon>eudicotyledons</taxon>
        <taxon>Gunneridae</taxon>
        <taxon>Pentapetalae</taxon>
        <taxon>rosids</taxon>
        <taxon>malvids</taxon>
        <taxon>Sapindales</taxon>
        <taxon>Rutaceae</taxon>
        <taxon>Aurantioideae</taxon>
        <taxon>Citrus</taxon>
    </lineage>
</organism>
<dbReference type="Gene3D" id="1.20.1250.20">
    <property type="entry name" value="MFS general substrate transporter like domains"/>
    <property type="match status" value="1"/>
</dbReference>